<reference evidence="2" key="1">
    <citation type="journal article" date="2015" name="Nature">
        <title>Complex archaea that bridge the gap between prokaryotes and eukaryotes.</title>
        <authorList>
            <person name="Spang A."/>
            <person name="Saw J.H."/>
            <person name="Jorgensen S.L."/>
            <person name="Zaremba-Niedzwiedzka K."/>
            <person name="Martijn J."/>
            <person name="Lind A.E."/>
            <person name="van Eijk R."/>
            <person name="Schleper C."/>
            <person name="Guy L."/>
            <person name="Ettema T.J."/>
        </authorList>
    </citation>
    <scope>NUCLEOTIDE SEQUENCE</scope>
</reference>
<keyword evidence="1" id="KW-0812">Transmembrane</keyword>
<feature type="transmembrane region" description="Helical" evidence="1">
    <location>
        <begin position="15"/>
        <end position="32"/>
    </location>
</feature>
<evidence type="ECO:0000256" key="1">
    <source>
        <dbReference type="SAM" id="Phobius"/>
    </source>
</evidence>
<sequence>MDFWEMSNRNACVELYLWEVLAVLCAIHPLLLEPRDTGVNMR</sequence>
<protein>
    <submittedName>
        <fullName evidence="2">Uncharacterized protein</fullName>
    </submittedName>
</protein>
<dbReference type="EMBL" id="LAZR01000009">
    <property type="protein sequence ID" value="KKO08419.1"/>
    <property type="molecule type" value="Genomic_DNA"/>
</dbReference>
<proteinExistence type="predicted"/>
<keyword evidence="1" id="KW-0472">Membrane</keyword>
<gene>
    <name evidence="2" type="ORF">LCGC14_0043570</name>
</gene>
<organism evidence="2">
    <name type="scientific">marine sediment metagenome</name>
    <dbReference type="NCBI Taxonomy" id="412755"/>
    <lineage>
        <taxon>unclassified sequences</taxon>
        <taxon>metagenomes</taxon>
        <taxon>ecological metagenomes</taxon>
    </lineage>
</organism>
<comment type="caution">
    <text evidence="2">The sequence shown here is derived from an EMBL/GenBank/DDBJ whole genome shotgun (WGS) entry which is preliminary data.</text>
</comment>
<keyword evidence="1" id="KW-1133">Transmembrane helix</keyword>
<dbReference type="AlphaFoldDB" id="A0A0F9YUC9"/>
<name>A0A0F9YUC9_9ZZZZ</name>
<accession>A0A0F9YUC9</accession>
<evidence type="ECO:0000313" key="2">
    <source>
        <dbReference type="EMBL" id="KKO08419.1"/>
    </source>
</evidence>